<gene>
    <name evidence="2" type="ordered locus">Sta7437_3151</name>
</gene>
<evidence type="ECO:0000259" key="1">
    <source>
        <dbReference type="Pfam" id="PF05685"/>
    </source>
</evidence>
<dbReference type="RefSeq" id="WP_015194325.1">
    <property type="nucleotide sequence ID" value="NC_019748.1"/>
</dbReference>
<name>K9XVP2_STAC7</name>
<dbReference type="KEGG" id="scs:Sta7437_3151"/>
<reference evidence="3" key="1">
    <citation type="journal article" date="2013" name="Proc. Natl. Acad. Sci. U.S.A.">
        <title>Improving the coverage of the cyanobacterial phylum using diversity-driven genome sequencing.</title>
        <authorList>
            <person name="Shih P.M."/>
            <person name="Wu D."/>
            <person name="Latifi A."/>
            <person name="Axen S.D."/>
            <person name="Fewer D.P."/>
            <person name="Talla E."/>
            <person name="Calteau A."/>
            <person name="Cai F."/>
            <person name="Tandeau de Marsac N."/>
            <person name="Rippka R."/>
            <person name="Herdman M."/>
            <person name="Sivonen K."/>
            <person name="Coursin T."/>
            <person name="Laurent T."/>
            <person name="Goodwin L."/>
            <person name="Nolan M."/>
            <person name="Davenport K.W."/>
            <person name="Han C.S."/>
            <person name="Rubin E.M."/>
            <person name="Eisen J.A."/>
            <person name="Woyke T."/>
            <person name="Gugger M."/>
            <person name="Kerfeld C.A."/>
        </authorList>
    </citation>
    <scope>NUCLEOTIDE SEQUENCE [LARGE SCALE GENOMIC DNA]</scope>
    <source>
        <strain evidence="3">ATCC 29371 / PCC 7437</strain>
    </source>
</reference>
<dbReference type="PANTHER" id="PTHR36558:SF1">
    <property type="entry name" value="RESTRICTION ENDONUCLEASE DOMAIN-CONTAINING PROTEIN-RELATED"/>
    <property type="match status" value="1"/>
</dbReference>
<organism evidence="2 3">
    <name type="scientific">Stanieria cyanosphaera (strain ATCC 29371 / PCC 7437)</name>
    <dbReference type="NCBI Taxonomy" id="111780"/>
    <lineage>
        <taxon>Bacteria</taxon>
        <taxon>Bacillati</taxon>
        <taxon>Cyanobacteriota</taxon>
        <taxon>Cyanophyceae</taxon>
        <taxon>Pleurocapsales</taxon>
        <taxon>Dermocarpellaceae</taxon>
        <taxon>Stanieria</taxon>
    </lineage>
</organism>
<evidence type="ECO:0000313" key="3">
    <source>
        <dbReference type="Proteomes" id="UP000010473"/>
    </source>
</evidence>
<dbReference type="Gene3D" id="3.90.1570.10">
    <property type="entry name" value="tt1808, chain A"/>
    <property type="match status" value="1"/>
</dbReference>
<dbReference type="InterPro" id="IPR011335">
    <property type="entry name" value="Restrct_endonuc-II-like"/>
</dbReference>
<evidence type="ECO:0000313" key="2">
    <source>
        <dbReference type="EMBL" id="AFZ36660.1"/>
    </source>
</evidence>
<dbReference type="HOGENOM" id="CLU_076312_6_0_3"/>
<dbReference type="InterPro" id="IPR012296">
    <property type="entry name" value="Nuclease_put_TT1808"/>
</dbReference>
<sequence length="193" mass="22762">MVTQIEPPKYTIEEYLILEEKAEYKSEYRDGEIIPMAGGTTNHNKIAGNIYVNFRVAFKENNYEIFIGDVRLWIPHYNIYTYPDIMIIEGKAVYEGKGTTTVINPLIIIEVLSSSTSSYDKGKKFRYYRSLPSFKEYILIDQYSFFVEQFSKTEDNKWLLTEYENEADMLAFTSLNFEISLQDIYERVDFNEE</sequence>
<dbReference type="eggNOG" id="COG4636">
    <property type="taxonomic scope" value="Bacteria"/>
</dbReference>
<proteinExistence type="predicted"/>
<dbReference type="Pfam" id="PF05685">
    <property type="entry name" value="Uma2"/>
    <property type="match status" value="1"/>
</dbReference>
<dbReference type="PANTHER" id="PTHR36558">
    <property type="entry name" value="GLR1098 PROTEIN"/>
    <property type="match status" value="1"/>
</dbReference>
<dbReference type="CDD" id="cd06260">
    <property type="entry name" value="DUF820-like"/>
    <property type="match status" value="1"/>
</dbReference>
<dbReference type="AlphaFoldDB" id="K9XVP2"/>
<feature type="domain" description="Putative restriction endonuclease" evidence="1">
    <location>
        <begin position="13"/>
        <end position="175"/>
    </location>
</feature>
<dbReference type="Proteomes" id="UP000010473">
    <property type="component" value="Chromosome"/>
</dbReference>
<protein>
    <recommendedName>
        <fullName evidence="1">Putative restriction endonuclease domain-containing protein</fullName>
    </recommendedName>
</protein>
<dbReference type="InterPro" id="IPR008538">
    <property type="entry name" value="Uma2"/>
</dbReference>
<dbReference type="STRING" id="111780.Sta7437_3151"/>
<dbReference type="SUPFAM" id="SSF52980">
    <property type="entry name" value="Restriction endonuclease-like"/>
    <property type="match status" value="1"/>
</dbReference>
<dbReference type="PATRIC" id="fig|111780.3.peg.3272"/>
<dbReference type="OrthoDB" id="422510at2"/>
<keyword evidence="3" id="KW-1185">Reference proteome</keyword>
<accession>K9XVP2</accession>
<dbReference type="EMBL" id="CP003653">
    <property type="protein sequence ID" value="AFZ36660.1"/>
    <property type="molecule type" value="Genomic_DNA"/>
</dbReference>